<evidence type="ECO:0000256" key="1">
    <source>
        <dbReference type="SAM" id="MobiDB-lite"/>
    </source>
</evidence>
<feature type="region of interest" description="Disordered" evidence="1">
    <location>
        <begin position="366"/>
        <end position="391"/>
    </location>
</feature>
<keyword evidence="2" id="KW-0472">Membrane</keyword>
<proteinExistence type="predicted"/>
<reference evidence="5" key="1">
    <citation type="submission" date="2016-11" db="UniProtKB">
        <authorList>
            <consortium name="WormBaseParasite"/>
        </authorList>
    </citation>
    <scope>IDENTIFICATION</scope>
</reference>
<feature type="compositionally biased region" description="Low complexity" evidence="1">
    <location>
        <begin position="67"/>
        <end position="81"/>
    </location>
</feature>
<feature type="region of interest" description="Disordered" evidence="1">
    <location>
        <begin position="40"/>
        <end position="96"/>
    </location>
</feature>
<feature type="transmembrane region" description="Helical" evidence="2">
    <location>
        <begin position="292"/>
        <end position="317"/>
    </location>
</feature>
<feature type="chain" id="PRO_5009312902" evidence="3">
    <location>
        <begin position="22"/>
        <end position="391"/>
    </location>
</feature>
<feature type="transmembrane region" description="Helical" evidence="2">
    <location>
        <begin position="238"/>
        <end position="260"/>
    </location>
</feature>
<keyword evidence="2" id="KW-0812">Transmembrane</keyword>
<keyword evidence="2" id="KW-1133">Transmembrane helix</keyword>
<dbReference type="WBParaSite" id="L893_g22287.t1">
    <property type="protein sequence ID" value="L893_g22287.t1"/>
    <property type="gene ID" value="L893_g22287"/>
</dbReference>
<feature type="signal peptide" evidence="3">
    <location>
        <begin position="1"/>
        <end position="21"/>
    </location>
</feature>
<name>A0A1I7Z2U3_9BILA</name>
<dbReference type="Proteomes" id="UP000095287">
    <property type="component" value="Unplaced"/>
</dbReference>
<feature type="transmembrane region" description="Helical" evidence="2">
    <location>
        <begin position="267"/>
        <end position="286"/>
    </location>
</feature>
<evidence type="ECO:0000256" key="3">
    <source>
        <dbReference type="SAM" id="SignalP"/>
    </source>
</evidence>
<sequence length="391" mass="43119">MYAALFSFATVSVSFWLIGGAQVSATQKHNSAEKIDQAVVRSEDEKPKKISRRRRRRRSRQRKNRSGRSSSSSSSSSGSYSLNDVSVAESAHPKNEKQDVPKMYYYTRRTIPEEQIAEHIIEPAAENAKEPSAERAEKLMKTVLIDEDFRHISSSGASMSSRDSDLDLVSPPESPVRSGRSPPNSPRDKKENEDNTVFENVVAPNPAHPKMKKCRKLLAKDGKLFEGNDEEKTEFENIFAISLIVLTSVTNIAVIILSAVDLNYIPLIESAVCLVFEVLAGIGAVFEIVPAIVGAVIYLCLSTLVRVIMLIVGSILYRMKHSPYQFSGVFLAATVVYGLSIFLHFTTMTSLCLIVDSKRRKELKATKATASADSTASNRTGTTLVGDHKND</sequence>
<evidence type="ECO:0000313" key="5">
    <source>
        <dbReference type="WBParaSite" id="L893_g22287.t1"/>
    </source>
</evidence>
<accession>A0A1I7Z2U3</accession>
<feature type="transmembrane region" description="Helical" evidence="2">
    <location>
        <begin position="329"/>
        <end position="351"/>
    </location>
</feature>
<dbReference type="AlphaFoldDB" id="A0A1I7Z2U3"/>
<feature type="compositionally biased region" description="Basic residues" evidence="1">
    <location>
        <begin position="49"/>
        <end position="66"/>
    </location>
</feature>
<keyword evidence="3" id="KW-0732">Signal</keyword>
<evidence type="ECO:0000313" key="4">
    <source>
        <dbReference type="Proteomes" id="UP000095287"/>
    </source>
</evidence>
<protein>
    <submittedName>
        <fullName evidence="5">Conserved plasma membrane protein</fullName>
    </submittedName>
</protein>
<feature type="compositionally biased region" description="Low complexity" evidence="1">
    <location>
        <begin position="366"/>
        <end position="377"/>
    </location>
</feature>
<evidence type="ECO:0000256" key="2">
    <source>
        <dbReference type="SAM" id="Phobius"/>
    </source>
</evidence>
<feature type="region of interest" description="Disordered" evidence="1">
    <location>
        <begin position="154"/>
        <end position="194"/>
    </location>
</feature>
<organism evidence="4 5">
    <name type="scientific">Steinernema glaseri</name>
    <dbReference type="NCBI Taxonomy" id="37863"/>
    <lineage>
        <taxon>Eukaryota</taxon>
        <taxon>Metazoa</taxon>
        <taxon>Ecdysozoa</taxon>
        <taxon>Nematoda</taxon>
        <taxon>Chromadorea</taxon>
        <taxon>Rhabditida</taxon>
        <taxon>Tylenchina</taxon>
        <taxon>Panagrolaimomorpha</taxon>
        <taxon>Strongyloidoidea</taxon>
        <taxon>Steinernematidae</taxon>
        <taxon>Steinernema</taxon>
    </lineage>
</organism>
<keyword evidence="4" id="KW-1185">Reference proteome</keyword>